<dbReference type="SMART" id="SM00490">
    <property type="entry name" value="HELICc"/>
    <property type="match status" value="1"/>
</dbReference>
<dbReference type="InterPro" id="IPR006483">
    <property type="entry name" value="CRISPR-assoc_Cas3_HD"/>
</dbReference>
<comment type="similarity">
    <text evidence="1">In the N-terminal section; belongs to the CRISPR-associated nuclease Cas3-HD family.</text>
</comment>
<dbReference type="InterPro" id="IPR011545">
    <property type="entry name" value="DEAD/DEAH_box_helicase_dom"/>
</dbReference>
<keyword evidence="8" id="KW-0067">ATP-binding</keyword>
<dbReference type="PANTHER" id="PTHR47963:SF9">
    <property type="entry name" value="CRISPR-ASSOCIATED ENDONUCLEASE_HELICASE CAS3"/>
    <property type="match status" value="1"/>
</dbReference>
<protein>
    <submittedName>
        <fullName evidence="11">CRISPR-associated helicase Cas3</fullName>
    </submittedName>
</protein>
<dbReference type="InterPro" id="IPR014001">
    <property type="entry name" value="Helicase_ATP-bd"/>
</dbReference>
<feature type="domain" description="HD Cas3-type" evidence="10">
    <location>
        <begin position="34"/>
        <end position="217"/>
    </location>
</feature>
<evidence type="ECO:0000313" key="12">
    <source>
        <dbReference type="Proteomes" id="UP001187066"/>
    </source>
</evidence>
<proteinExistence type="inferred from homology"/>
<name>A0ABU4E6C5_9ENTR</name>
<evidence type="ECO:0000256" key="7">
    <source>
        <dbReference type="ARBA" id="ARBA00022806"/>
    </source>
</evidence>
<keyword evidence="6" id="KW-0378">Hydrolase</keyword>
<dbReference type="SUPFAM" id="SSF52540">
    <property type="entry name" value="P-loop containing nucleoside triphosphate hydrolases"/>
    <property type="match status" value="1"/>
</dbReference>
<dbReference type="NCBIfam" id="TIGR01587">
    <property type="entry name" value="cas3_core"/>
    <property type="match status" value="1"/>
</dbReference>
<dbReference type="EMBL" id="JAWLOF010000016">
    <property type="protein sequence ID" value="MDV7024687.1"/>
    <property type="molecule type" value="Genomic_DNA"/>
</dbReference>
<evidence type="ECO:0000256" key="6">
    <source>
        <dbReference type="ARBA" id="ARBA00022801"/>
    </source>
</evidence>
<dbReference type="SMART" id="SM00487">
    <property type="entry name" value="DEXDc"/>
    <property type="match status" value="1"/>
</dbReference>
<reference evidence="11 12" key="1">
    <citation type="submission" date="2023-10" db="EMBL/GenBank/DDBJ databases">
        <authorList>
            <person name="Dale J."/>
        </authorList>
    </citation>
    <scope>NUCLEOTIDE SEQUENCE [LARGE SCALE GENOMIC DNA]</scope>
    <source>
        <strain evidence="11 12">2023EL-00970</strain>
    </source>
</reference>
<dbReference type="Pfam" id="PF00270">
    <property type="entry name" value="DEAD"/>
    <property type="match status" value="1"/>
</dbReference>
<dbReference type="InterPro" id="IPR050547">
    <property type="entry name" value="DEAD_box_RNA_helicases"/>
</dbReference>
<keyword evidence="5" id="KW-0547">Nucleotide-binding</keyword>
<keyword evidence="4" id="KW-0479">Metal-binding</keyword>
<evidence type="ECO:0000259" key="10">
    <source>
        <dbReference type="PROSITE" id="PS51643"/>
    </source>
</evidence>
<organism evidence="11 12">
    <name type="scientific">Atlantibacter subterraneus</name>
    <dbReference type="NCBI Taxonomy" id="255519"/>
    <lineage>
        <taxon>Bacteria</taxon>
        <taxon>Pseudomonadati</taxon>
        <taxon>Pseudomonadota</taxon>
        <taxon>Gammaproteobacteria</taxon>
        <taxon>Enterobacterales</taxon>
        <taxon>Enterobacteriaceae</taxon>
        <taxon>Atlantibacter</taxon>
    </lineage>
</organism>
<dbReference type="PROSITE" id="PS51643">
    <property type="entry name" value="HD_CAS3"/>
    <property type="match status" value="1"/>
</dbReference>
<keyword evidence="3" id="KW-0540">Nuclease</keyword>
<dbReference type="Gene3D" id="1.10.3210.30">
    <property type="match status" value="1"/>
</dbReference>
<evidence type="ECO:0000256" key="9">
    <source>
        <dbReference type="ARBA" id="ARBA00023118"/>
    </source>
</evidence>
<evidence type="ECO:0000256" key="4">
    <source>
        <dbReference type="ARBA" id="ARBA00022723"/>
    </source>
</evidence>
<dbReference type="Pfam" id="PF22590">
    <property type="entry name" value="Cas3-like_C_2"/>
    <property type="match status" value="1"/>
</dbReference>
<evidence type="ECO:0000256" key="1">
    <source>
        <dbReference type="ARBA" id="ARBA00006847"/>
    </source>
</evidence>
<evidence type="ECO:0000256" key="3">
    <source>
        <dbReference type="ARBA" id="ARBA00022722"/>
    </source>
</evidence>
<accession>A0ABU4E6C5</accession>
<dbReference type="Pfam" id="PF18019">
    <property type="entry name" value="Cas3_HD"/>
    <property type="match status" value="1"/>
</dbReference>
<dbReference type="Proteomes" id="UP001187066">
    <property type="component" value="Unassembled WGS sequence"/>
</dbReference>
<dbReference type="InterPro" id="IPR006474">
    <property type="entry name" value="Helicase_Cas3_CRISPR-ass_core"/>
</dbReference>
<keyword evidence="7" id="KW-0347">Helicase</keyword>
<evidence type="ECO:0000256" key="2">
    <source>
        <dbReference type="ARBA" id="ARBA00009046"/>
    </source>
</evidence>
<dbReference type="RefSeq" id="WP_317679127.1">
    <property type="nucleotide sequence ID" value="NZ_JAWLOF010000016.1"/>
</dbReference>
<evidence type="ECO:0000256" key="5">
    <source>
        <dbReference type="ARBA" id="ARBA00022741"/>
    </source>
</evidence>
<dbReference type="Gene3D" id="3.40.50.300">
    <property type="entry name" value="P-loop containing nucleotide triphosphate hydrolases"/>
    <property type="match status" value="2"/>
</dbReference>
<evidence type="ECO:0000313" key="11">
    <source>
        <dbReference type="EMBL" id="MDV7024687.1"/>
    </source>
</evidence>
<dbReference type="InterPro" id="IPR054712">
    <property type="entry name" value="Cas3-like_dom"/>
</dbReference>
<dbReference type="CDD" id="cd17930">
    <property type="entry name" value="DEXHc_cas3"/>
    <property type="match status" value="1"/>
</dbReference>
<gene>
    <name evidence="11" type="primary">cas3</name>
    <name evidence="11" type="ORF">R4P48_18660</name>
</gene>
<comment type="caution">
    <text evidence="11">The sequence shown here is derived from an EMBL/GenBank/DDBJ whole genome shotgun (WGS) entry which is preliminary data.</text>
</comment>
<dbReference type="InterPro" id="IPR001650">
    <property type="entry name" value="Helicase_C-like"/>
</dbReference>
<keyword evidence="12" id="KW-1185">Reference proteome</keyword>
<dbReference type="PANTHER" id="PTHR47963">
    <property type="entry name" value="DEAD-BOX ATP-DEPENDENT RNA HELICASE 47, MITOCHONDRIAL"/>
    <property type="match status" value="1"/>
</dbReference>
<comment type="similarity">
    <text evidence="2">In the central section; belongs to the CRISPR-associated helicase Cas3 family.</text>
</comment>
<evidence type="ECO:0000256" key="8">
    <source>
        <dbReference type="ARBA" id="ARBA00022840"/>
    </source>
</evidence>
<keyword evidence="9" id="KW-0051">Antiviral defense</keyword>
<dbReference type="InterPro" id="IPR027417">
    <property type="entry name" value="P-loop_NTPase"/>
</dbReference>
<dbReference type="InterPro" id="IPR038257">
    <property type="entry name" value="CRISPR-assoc_Cas3_HD_sf"/>
</dbReference>
<sequence length="888" mass="98725">MRIPKTARLRSLTDIPAINAEKCLAKTWFDQQSIRQPGRNVYEHSVIVGSIARELILRFPPALRNTLFLPGSALVAACHDVGKLSPTFYLRLHIALNLPVTSLEHALLTALGLSPHPDQIRNVESRWSGHPGISALTIMAITGDKQLSTIVGQHHGCRATGLSGNAHGEIFGGVVWQQERQRLVQSLQRIFGDVWPENLSSGQRLLLAGLTSVADWIGSGPKFDDPTVAWREPLFAALEDAGQNPPQFVPDLEFGDLFHNASGEPYHPDEAQTLLHATVTGPGIYVLEAPMGMGKTEAALYAAYKMLTAGEARGVYFALPTQLTSDKIHQRFGAYLESILTADSPHRQALLLHGKAYLHQEMGEEGKPGGSWFTSGKRGLLAPFAVGTLDQALLAAMNVKHGFVRAFGLAGKVVILDEIHSYDAYTGVIVQRLVDILRELRCTVIILSATLTQSRRESLLNSGPGGHNTQAYPLISAQAYGKPDVESLPLTPPPSKRVALAFSQTDAAIEEALCRAELGQQILWIENTVNDAQNLYARLAARCADMGLECGLLHSRFTSCDRNQNESRWVSLYGKEGWAERVDKGRVLIGTQVLEQSIDIDADFLIARFAPTDMLMQRLGRLWRHAQTPRPVGARCEAWLLAPECFPAQTDPYRTFASSAWVYAPYLLCRALEVWRERDVVAIPTDIRPMLEATYADRSEEGTMKQWKDELLNGKKMRSGSRLGVNALQQLARLTLSSDAQTLPESKAQTRYSEQDDRAFLLLQAVECDKHAKVTRVQLLNGDWLAIPWQRKQLNEPEWRELALRLENQRVSLRSFKFPQKDESDRLWKQGLEHLFYAGNPALEELPEVMVAIVEASGDLRGVDGAFRTTAYRYNYRSDRGLGITKKE</sequence>